<evidence type="ECO:0000256" key="5">
    <source>
        <dbReference type="SAM" id="SignalP"/>
    </source>
</evidence>
<name>A0A7W6FY48_9SPHN</name>
<organism evidence="7 8">
    <name type="scientific">Novosphingobium fluoreni</name>
    <dbReference type="NCBI Taxonomy" id="1391222"/>
    <lineage>
        <taxon>Bacteria</taxon>
        <taxon>Pseudomonadati</taxon>
        <taxon>Pseudomonadota</taxon>
        <taxon>Alphaproteobacteria</taxon>
        <taxon>Sphingomonadales</taxon>
        <taxon>Sphingomonadaceae</taxon>
        <taxon>Novosphingobium</taxon>
    </lineage>
</organism>
<evidence type="ECO:0000256" key="2">
    <source>
        <dbReference type="ARBA" id="ARBA00008681"/>
    </source>
</evidence>
<dbReference type="EMBL" id="JACIDY010000001">
    <property type="protein sequence ID" value="MBB3938777.1"/>
    <property type="molecule type" value="Genomic_DNA"/>
</dbReference>
<comment type="subcellular location">
    <subcellularLocation>
        <location evidence="1">Cell outer membrane</location>
        <topology evidence="1">Lipid-anchor</topology>
    </subcellularLocation>
</comment>
<feature type="chain" id="PRO_5030859667" description="17 kDa surface antigen" evidence="5">
    <location>
        <begin position="28"/>
        <end position="249"/>
    </location>
</feature>
<evidence type="ECO:0000313" key="8">
    <source>
        <dbReference type="Proteomes" id="UP000561459"/>
    </source>
</evidence>
<dbReference type="Proteomes" id="UP000561459">
    <property type="component" value="Unassembled WGS sequence"/>
</dbReference>
<evidence type="ECO:0000259" key="6">
    <source>
        <dbReference type="Pfam" id="PF05433"/>
    </source>
</evidence>
<reference evidence="7 8" key="1">
    <citation type="submission" date="2020-08" db="EMBL/GenBank/DDBJ databases">
        <title>Genomic Encyclopedia of Type Strains, Phase IV (KMG-IV): sequencing the most valuable type-strain genomes for metagenomic binning, comparative biology and taxonomic classification.</title>
        <authorList>
            <person name="Goeker M."/>
        </authorList>
    </citation>
    <scope>NUCLEOTIDE SEQUENCE [LARGE SCALE GENOMIC DNA]</scope>
    <source>
        <strain evidence="7 8">DSM 27568</strain>
    </source>
</reference>
<evidence type="ECO:0000313" key="7">
    <source>
        <dbReference type="EMBL" id="MBB3938777.1"/>
    </source>
</evidence>
<feature type="signal peptide" evidence="5">
    <location>
        <begin position="1"/>
        <end position="27"/>
    </location>
</feature>
<keyword evidence="8" id="KW-1185">Reference proteome</keyword>
<proteinExistence type="inferred from homology"/>
<dbReference type="GO" id="GO:0009279">
    <property type="term" value="C:cell outer membrane"/>
    <property type="evidence" value="ECO:0007669"/>
    <property type="project" value="UniProtKB-SubCell"/>
</dbReference>
<evidence type="ECO:0000256" key="4">
    <source>
        <dbReference type="ARBA" id="ARBA00023288"/>
    </source>
</evidence>
<dbReference type="InterPro" id="IPR008816">
    <property type="entry name" value="Gly_zipper_2TM_dom"/>
</dbReference>
<comment type="similarity">
    <text evidence="2">Belongs to the rickettsiale 17 kDa surface antigen family.</text>
</comment>
<dbReference type="AlphaFoldDB" id="A0A7W6FY48"/>
<keyword evidence="5" id="KW-0732">Signal</keyword>
<dbReference type="Pfam" id="PF05433">
    <property type="entry name" value="Rick_17kDa_Anti"/>
    <property type="match status" value="1"/>
</dbReference>
<accession>A0A7W6FY48</accession>
<keyword evidence="4" id="KW-0449">Lipoprotein</keyword>
<evidence type="ECO:0000256" key="3">
    <source>
        <dbReference type="ARBA" id="ARBA00015281"/>
    </source>
</evidence>
<comment type="caution">
    <text evidence="7">The sequence shown here is derived from an EMBL/GenBank/DDBJ whole genome shotgun (WGS) entry which is preliminary data.</text>
</comment>
<gene>
    <name evidence="7" type="ORF">GGR39_000406</name>
</gene>
<protein>
    <recommendedName>
        <fullName evidence="3">17 kDa surface antigen</fullName>
    </recommendedName>
</protein>
<evidence type="ECO:0000256" key="1">
    <source>
        <dbReference type="ARBA" id="ARBA00004459"/>
    </source>
</evidence>
<sequence length="249" mass="26097">MAAVSRICRSLCLAAGLVALSSGAAWAHAGGPRGEWRNGSWYPDQPAPPVVGADYAHGYDDGGPGYDPASQAWLADCRRRLSSRDRGLGGAAIGAVVGGVAGNRIAGRGNRTIGTVAGAGVGAVAGSAIDRAEDRGRNADECKAYLADYQGYYAQSQAPAPYPQAPGYPAYGYPAYPGYAPSYVPAYYAPVPGCCAAAVPVVQPTPNCTETVEYVYENVPVRSHPRRVRTKVVADKRVKIVPDKRVRIK</sequence>
<feature type="domain" description="Glycine zipper 2TM" evidence="6">
    <location>
        <begin position="89"/>
        <end position="129"/>
    </location>
</feature>